<proteinExistence type="predicted"/>
<evidence type="ECO:0000313" key="2">
    <source>
        <dbReference type="Proteomes" id="UP000789739"/>
    </source>
</evidence>
<dbReference type="EMBL" id="CAJVPI010000342">
    <property type="protein sequence ID" value="CAG8522048.1"/>
    <property type="molecule type" value="Genomic_DNA"/>
</dbReference>
<dbReference type="AlphaFoldDB" id="A0A9N9A7J5"/>
<organism evidence="1 2">
    <name type="scientific">Paraglomus brasilianum</name>
    <dbReference type="NCBI Taxonomy" id="144538"/>
    <lineage>
        <taxon>Eukaryota</taxon>
        <taxon>Fungi</taxon>
        <taxon>Fungi incertae sedis</taxon>
        <taxon>Mucoromycota</taxon>
        <taxon>Glomeromycotina</taxon>
        <taxon>Glomeromycetes</taxon>
        <taxon>Paraglomerales</taxon>
        <taxon>Paraglomeraceae</taxon>
        <taxon>Paraglomus</taxon>
    </lineage>
</organism>
<comment type="caution">
    <text evidence="1">The sequence shown here is derived from an EMBL/GenBank/DDBJ whole genome shotgun (WGS) entry which is preliminary data.</text>
</comment>
<name>A0A9N9A7J5_9GLOM</name>
<accession>A0A9N9A7J5</accession>
<sequence>MGQRCVNNRSEDGIVGRKRIRDAQSEAVCFVYLIRCGPLSEGLAVSQS</sequence>
<keyword evidence="2" id="KW-1185">Reference proteome</keyword>
<protein>
    <submittedName>
        <fullName evidence="1">1709_t:CDS:1</fullName>
    </submittedName>
</protein>
<evidence type="ECO:0000313" key="1">
    <source>
        <dbReference type="EMBL" id="CAG8522048.1"/>
    </source>
</evidence>
<gene>
    <name evidence="1" type="ORF">PBRASI_LOCUS3677</name>
</gene>
<reference evidence="1" key="1">
    <citation type="submission" date="2021-06" db="EMBL/GenBank/DDBJ databases">
        <authorList>
            <person name="Kallberg Y."/>
            <person name="Tangrot J."/>
            <person name="Rosling A."/>
        </authorList>
    </citation>
    <scope>NUCLEOTIDE SEQUENCE</scope>
    <source>
        <strain evidence="1">BR232B</strain>
    </source>
</reference>
<dbReference type="Proteomes" id="UP000789739">
    <property type="component" value="Unassembled WGS sequence"/>
</dbReference>